<evidence type="ECO:0000313" key="3">
    <source>
        <dbReference type="Proteomes" id="UP001295684"/>
    </source>
</evidence>
<comment type="caution">
    <text evidence="2">The sequence shown here is derived from an EMBL/GenBank/DDBJ whole genome shotgun (WGS) entry which is preliminary data.</text>
</comment>
<keyword evidence="3" id="KW-1185">Reference proteome</keyword>
<dbReference type="Proteomes" id="UP001295684">
    <property type="component" value="Unassembled WGS sequence"/>
</dbReference>
<organism evidence="2 3">
    <name type="scientific">Euplotes crassus</name>
    <dbReference type="NCBI Taxonomy" id="5936"/>
    <lineage>
        <taxon>Eukaryota</taxon>
        <taxon>Sar</taxon>
        <taxon>Alveolata</taxon>
        <taxon>Ciliophora</taxon>
        <taxon>Intramacronucleata</taxon>
        <taxon>Spirotrichea</taxon>
        <taxon>Hypotrichia</taxon>
        <taxon>Euplotida</taxon>
        <taxon>Euplotidae</taxon>
        <taxon>Moneuplotes</taxon>
    </lineage>
</organism>
<dbReference type="EMBL" id="CAMPGE010005150">
    <property type="protein sequence ID" value="CAI2363998.1"/>
    <property type="molecule type" value="Genomic_DNA"/>
</dbReference>
<name>A0AAD1UF67_EUPCR</name>
<evidence type="ECO:0000313" key="2">
    <source>
        <dbReference type="EMBL" id="CAI2363998.1"/>
    </source>
</evidence>
<protein>
    <submittedName>
        <fullName evidence="2">Uncharacterized protein</fullName>
    </submittedName>
</protein>
<gene>
    <name evidence="2" type="ORF">ECRASSUSDP1_LOCUS5338</name>
</gene>
<feature type="compositionally biased region" description="Acidic residues" evidence="1">
    <location>
        <begin position="144"/>
        <end position="156"/>
    </location>
</feature>
<reference evidence="2" key="1">
    <citation type="submission" date="2023-07" db="EMBL/GenBank/DDBJ databases">
        <authorList>
            <consortium name="AG Swart"/>
            <person name="Singh M."/>
            <person name="Singh A."/>
            <person name="Seah K."/>
            <person name="Emmerich C."/>
        </authorList>
    </citation>
    <scope>NUCLEOTIDE SEQUENCE</scope>
    <source>
        <strain evidence="2">DP1</strain>
    </source>
</reference>
<sequence length="428" mass="49845">MTTNQAKNILPLLADFRCSALDNFSFKKAIDMKNKMYDTMNLEGILKHPLKPKVVIHDFDDKKRLTKKSKERQLRDIEKARLSLEPVHTTSLENPVRLQLKKKMRMSSVATSLRETRGSLLKKYTKTAIQSQRPGKRKTNENLNEVEDYDDYEDSEDQYVDYQPKKTIPMNLYSIRNIRVDPIIANVKTKPKIKYINLKQKVQAAEKHSSRPGSRSKTGGRAYHGYINRKISQIKKIPELNITKSSMDSGQLTSPHRSSKPHYIYIIPDGINILKDKYQVFKIDIQPYVNSLLPKPRKRKYHYRRKKREPRKELHPLSEGIKRQVFKQFLADLTIEMKSRKEITALYTIDGVLLHDLMQIQPETKVFISSTKRKFIGVKGIGTLESEEFKLDENREKTKHAFLKACENWIDANPVYGLPEEAGDKFLL</sequence>
<accession>A0AAD1UF67</accession>
<proteinExistence type="predicted"/>
<evidence type="ECO:0000256" key="1">
    <source>
        <dbReference type="SAM" id="MobiDB-lite"/>
    </source>
</evidence>
<dbReference type="AlphaFoldDB" id="A0AAD1UF67"/>
<feature type="region of interest" description="Disordered" evidence="1">
    <location>
        <begin position="129"/>
        <end position="156"/>
    </location>
</feature>